<feature type="transmembrane region" description="Helical" evidence="1">
    <location>
        <begin position="32"/>
        <end position="50"/>
    </location>
</feature>
<feature type="transmembrane region" description="Helical" evidence="1">
    <location>
        <begin position="70"/>
        <end position="97"/>
    </location>
</feature>
<protein>
    <recommendedName>
        <fullName evidence="1">Probable beta-carotene 15,15'-dioxygenase</fullName>
        <ecNumber evidence="1">1.13.11.63</ecNumber>
    </recommendedName>
</protein>
<keyword evidence="1" id="KW-1133">Transmembrane helix</keyword>
<accession>A0A255ZIB0</accession>
<dbReference type="Proteomes" id="UP000216035">
    <property type="component" value="Unassembled WGS sequence"/>
</dbReference>
<dbReference type="GO" id="GO:0003834">
    <property type="term" value="F:beta-carotene 15,15'-dioxygenase activity"/>
    <property type="evidence" value="ECO:0007669"/>
    <property type="project" value="UniProtKB-EC"/>
</dbReference>
<feature type="transmembrane region" description="Helical" evidence="1">
    <location>
        <begin position="159"/>
        <end position="178"/>
    </location>
</feature>
<feature type="transmembrane region" description="Helical" evidence="1">
    <location>
        <begin position="271"/>
        <end position="291"/>
    </location>
</feature>
<keyword evidence="1" id="KW-0472">Membrane</keyword>
<keyword evidence="1" id="KW-0812">Transmembrane</keyword>
<keyword evidence="1" id="KW-0408">Iron</keyword>
<dbReference type="Pfam" id="PF15461">
    <property type="entry name" value="BCD"/>
    <property type="match status" value="1"/>
</dbReference>
<comment type="catalytic activity">
    <reaction evidence="1">
        <text>all-trans-beta-carotene + O2 = 2 all-trans-retinal</text>
        <dbReference type="Rhea" id="RHEA:32887"/>
        <dbReference type="ChEBI" id="CHEBI:15379"/>
        <dbReference type="ChEBI" id="CHEBI:17579"/>
        <dbReference type="ChEBI" id="CHEBI:17898"/>
        <dbReference type="EC" id="1.13.11.63"/>
    </reaction>
</comment>
<dbReference type="OrthoDB" id="945227at2"/>
<dbReference type="RefSeq" id="WP_094487231.1">
    <property type="nucleotide sequence ID" value="NZ_NOXX01000220.1"/>
</dbReference>
<comment type="similarity">
    <text evidence="1">Belongs to the Brp/Blh beta-carotene diooxygenase family.</text>
</comment>
<feature type="transmembrane region" description="Helical" evidence="1">
    <location>
        <begin position="190"/>
        <end position="214"/>
    </location>
</feature>
<name>A0A255ZIB0_9FLAO</name>
<evidence type="ECO:0000313" key="3">
    <source>
        <dbReference type="Proteomes" id="UP000216035"/>
    </source>
</evidence>
<evidence type="ECO:0000313" key="2">
    <source>
        <dbReference type="EMBL" id="OYQ40634.1"/>
    </source>
</evidence>
<keyword evidence="1" id="KW-0479">Metal-binding</keyword>
<sequence>MNKIEKILILASFGGLFVRSYGSATVELVAGLTLILSFGVLHGANDLLLLQQFKSPQTLGLDRHLLMRYIAVVVLAALLFFWLPVLAIISFVLTSSYHFGEQHSERYDSHWKALDRYVFRFLYGWLLFALLFAAHQTEVNGVLATLTHSNLPEFPWKRILVGTVVLFALFVLWRIMSIPGRLQSVARDLLLLPFFALIFFSGSLIWGFAVYFILWHSIPSLLAQVQFLYGSSELGSFSKYFKSAFWYWLAAAIGITATFFFSSSVQELTSFLFAALAAITFPHAFVMLRLFKKSA</sequence>
<dbReference type="EMBL" id="NOXX01000220">
    <property type="protein sequence ID" value="OYQ40634.1"/>
    <property type="molecule type" value="Genomic_DNA"/>
</dbReference>
<feature type="transmembrane region" description="Helical" evidence="1">
    <location>
        <begin position="245"/>
        <end position="265"/>
    </location>
</feature>
<keyword evidence="1" id="KW-0560">Oxidoreductase</keyword>
<keyword evidence="3" id="KW-1185">Reference proteome</keyword>
<dbReference type="NCBIfam" id="TIGR03753">
    <property type="entry name" value="blh_monoox"/>
    <property type="match status" value="1"/>
</dbReference>
<dbReference type="GO" id="GO:0005506">
    <property type="term" value="F:iron ion binding"/>
    <property type="evidence" value="ECO:0007669"/>
    <property type="project" value="UniProtKB-UniRule"/>
</dbReference>
<comment type="caution">
    <text evidence="2">The sequence shown here is derived from an EMBL/GenBank/DDBJ whole genome shotgun (WGS) entry which is preliminary data.</text>
</comment>
<organism evidence="2 3">
    <name type="scientific">Flavobacterium aurantiibacter</name>
    <dbReference type="NCBI Taxonomy" id="2023067"/>
    <lineage>
        <taxon>Bacteria</taxon>
        <taxon>Pseudomonadati</taxon>
        <taxon>Bacteroidota</taxon>
        <taxon>Flavobacteriia</taxon>
        <taxon>Flavobacteriales</taxon>
        <taxon>Flavobacteriaceae</taxon>
        <taxon>Flavobacterium</taxon>
    </lineage>
</organism>
<dbReference type="InterPro" id="IPR022270">
    <property type="entry name" value="Blh_diox"/>
</dbReference>
<comment type="caution">
    <text evidence="1">Lacks conserved residue(s) required for the propagation of feature annotation.</text>
</comment>
<dbReference type="HAMAP" id="MF_02093">
    <property type="entry name" value="Beta_carotene_diox"/>
    <property type="match status" value="1"/>
</dbReference>
<dbReference type="EC" id="1.13.11.63" evidence="1"/>
<dbReference type="GO" id="GO:0005886">
    <property type="term" value="C:plasma membrane"/>
    <property type="evidence" value="ECO:0007669"/>
    <property type="project" value="UniProtKB-SubCell"/>
</dbReference>
<comment type="function">
    <text evidence="1">Catalyzes the cleavage of beta-carotene at its central double bond (15,15') to yield two molecules of all-trans-retinal.</text>
</comment>
<dbReference type="AlphaFoldDB" id="A0A255ZIB0"/>
<dbReference type="GO" id="GO:0010436">
    <property type="term" value="F:carotenoid dioxygenase activity"/>
    <property type="evidence" value="ECO:0007669"/>
    <property type="project" value="UniProtKB-UniRule"/>
</dbReference>
<reference evidence="2 3" key="1">
    <citation type="submission" date="2017-07" db="EMBL/GenBank/DDBJ databases">
        <title>Flavobacterium cyanobacteriorum sp. nov., isolated from cyanobacterial aggregates in a eutrophic lake.</title>
        <authorList>
            <person name="Cai H."/>
        </authorList>
    </citation>
    <scope>NUCLEOTIDE SEQUENCE [LARGE SCALE GENOMIC DNA]</scope>
    <source>
        <strain evidence="2 3">TH167</strain>
    </source>
</reference>
<gene>
    <name evidence="2" type="ORF">CHX27_13205</name>
</gene>
<comment type="cofactor">
    <cofactor evidence="1">
        <name>Fe(2+)</name>
        <dbReference type="ChEBI" id="CHEBI:29033"/>
    </cofactor>
</comment>
<evidence type="ECO:0000256" key="1">
    <source>
        <dbReference type="HAMAP-Rule" id="MF_02093"/>
    </source>
</evidence>
<keyword evidence="1" id="KW-1003">Cell membrane</keyword>
<proteinExistence type="inferred from homology"/>
<feature type="transmembrane region" description="Helical" evidence="1">
    <location>
        <begin position="117"/>
        <end position="134"/>
    </location>
</feature>
<comment type="subcellular location">
    <subcellularLocation>
        <location evidence="1">Cell membrane</location>
        <topology evidence="1">Multi-pass membrane protein</topology>
    </subcellularLocation>
</comment>
<keyword evidence="1" id="KW-0223">Dioxygenase</keyword>
<dbReference type="GO" id="GO:0016121">
    <property type="term" value="P:carotene catabolic process"/>
    <property type="evidence" value="ECO:0007669"/>
    <property type="project" value="UniProtKB-UniRule"/>
</dbReference>